<dbReference type="EC" id="2.3.2.27" evidence="2"/>
<dbReference type="InterPro" id="IPR001841">
    <property type="entry name" value="Znf_RING"/>
</dbReference>
<dbReference type="SUPFAM" id="SSF57850">
    <property type="entry name" value="RING/U-box"/>
    <property type="match status" value="1"/>
</dbReference>
<dbReference type="CDD" id="cd16454">
    <property type="entry name" value="RING-H2_PA-TM-RING"/>
    <property type="match status" value="1"/>
</dbReference>
<feature type="compositionally biased region" description="Basic and acidic residues" evidence="7">
    <location>
        <begin position="190"/>
        <end position="207"/>
    </location>
</feature>
<evidence type="ECO:0000256" key="3">
    <source>
        <dbReference type="ARBA" id="ARBA00022723"/>
    </source>
</evidence>
<dbReference type="PANTHER" id="PTHR15710">
    <property type="entry name" value="E3 UBIQUITIN-PROTEIN LIGASE PRAJA"/>
    <property type="match status" value="1"/>
</dbReference>
<dbReference type="PROSITE" id="PS50089">
    <property type="entry name" value="ZF_RING_2"/>
    <property type="match status" value="1"/>
</dbReference>
<dbReference type="EMBL" id="JAGKQM010002076">
    <property type="protein sequence ID" value="KAH0850361.1"/>
    <property type="molecule type" value="Genomic_DNA"/>
</dbReference>
<feature type="domain" description="RING-type" evidence="8">
    <location>
        <begin position="141"/>
        <end position="178"/>
    </location>
</feature>
<keyword evidence="10" id="KW-1185">Reference proteome</keyword>
<dbReference type="Gene3D" id="3.30.40.10">
    <property type="entry name" value="Zinc/RING finger domain, C3HC4 (zinc finger)"/>
    <property type="match status" value="1"/>
</dbReference>
<evidence type="ECO:0000256" key="4">
    <source>
        <dbReference type="ARBA" id="ARBA00022771"/>
    </source>
</evidence>
<keyword evidence="4 6" id="KW-0863">Zinc-finger</keyword>
<dbReference type="Proteomes" id="UP000824890">
    <property type="component" value="Unassembled WGS sequence"/>
</dbReference>
<comment type="catalytic activity">
    <reaction evidence="1">
        <text>S-ubiquitinyl-[E2 ubiquitin-conjugating enzyme]-L-cysteine + [acceptor protein]-L-lysine = [E2 ubiquitin-conjugating enzyme]-L-cysteine + N(6)-ubiquitinyl-[acceptor protein]-L-lysine.</text>
        <dbReference type="EC" id="2.3.2.27"/>
    </reaction>
</comment>
<evidence type="ECO:0000256" key="5">
    <source>
        <dbReference type="ARBA" id="ARBA00022833"/>
    </source>
</evidence>
<dbReference type="InterPro" id="IPR013083">
    <property type="entry name" value="Znf_RING/FYVE/PHD"/>
</dbReference>
<organism evidence="9 10">
    <name type="scientific">Brassica napus</name>
    <name type="common">Rape</name>
    <dbReference type="NCBI Taxonomy" id="3708"/>
    <lineage>
        <taxon>Eukaryota</taxon>
        <taxon>Viridiplantae</taxon>
        <taxon>Streptophyta</taxon>
        <taxon>Embryophyta</taxon>
        <taxon>Tracheophyta</taxon>
        <taxon>Spermatophyta</taxon>
        <taxon>Magnoliopsida</taxon>
        <taxon>eudicotyledons</taxon>
        <taxon>Gunneridae</taxon>
        <taxon>Pentapetalae</taxon>
        <taxon>rosids</taxon>
        <taxon>malvids</taxon>
        <taxon>Brassicales</taxon>
        <taxon>Brassicaceae</taxon>
        <taxon>Brassiceae</taxon>
        <taxon>Brassica</taxon>
    </lineage>
</organism>
<evidence type="ECO:0000313" key="10">
    <source>
        <dbReference type="Proteomes" id="UP000824890"/>
    </source>
</evidence>
<gene>
    <name evidence="9" type="ORF">HID58_095603</name>
</gene>
<evidence type="ECO:0000256" key="1">
    <source>
        <dbReference type="ARBA" id="ARBA00000900"/>
    </source>
</evidence>
<evidence type="ECO:0000256" key="6">
    <source>
        <dbReference type="PROSITE-ProRule" id="PRU00175"/>
    </source>
</evidence>
<proteinExistence type="predicted"/>
<evidence type="ECO:0000256" key="7">
    <source>
        <dbReference type="SAM" id="MobiDB-lite"/>
    </source>
</evidence>
<keyword evidence="3" id="KW-0479">Metal-binding</keyword>
<evidence type="ECO:0000256" key="2">
    <source>
        <dbReference type="ARBA" id="ARBA00012483"/>
    </source>
</evidence>
<sequence length="264" mass="29761">MQLIQIGLNFSLSLSAHSSSPTFPRFPIMSSAGNSQNPPSPRRRRTRLMDFTNLDHDPDAFDPVSFIHSHPSSSNQAASTFKCSSRITTTTTTVITLAWWSRGSDPAARRSEPLRTPPASKSAVDALPTVKVTMRSEMNQCAVCMDEFEDGVGVKEMPCGHDCLIPWLRMRNTCPVCRHELRTYDVDYENRRRGGGEGERRFRRLDAGSDSGSGSDMDTRPDDYNRNVSFAWIGRKRVKKPFVYTLQKTCKKKTVYLLLVRGFT</sequence>
<dbReference type="PANTHER" id="PTHR15710:SF108">
    <property type="entry name" value="OS03G0286100 PROTEIN"/>
    <property type="match status" value="1"/>
</dbReference>
<reference evidence="9 10" key="1">
    <citation type="submission" date="2021-05" db="EMBL/GenBank/DDBJ databases">
        <title>Genome Assembly of Synthetic Allotetraploid Brassica napus Reveals Homoeologous Exchanges between Subgenomes.</title>
        <authorList>
            <person name="Davis J.T."/>
        </authorList>
    </citation>
    <scope>NUCLEOTIDE SEQUENCE [LARGE SCALE GENOMIC DNA]</scope>
    <source>
        <strain evidence="10">cv. Da-Ae</strain>
        <tissue evidence="9">Seedling</tissue>
    </source>
</reference>
<name>A0ABQ7X5E3_BRANA</name>
<evidence type="ECO:0000259" key="8">
    <source>
        <dbReference type="PROSITE" id="PS50089"/>
    </source>
</evidence>
<dbReference type="Pfam" id="PF13639">
    <property type="entry name" value="zf-RING_2"/>
    <property type="match status" value="1"/>
</dbReference>
<keyword evidence="5" id="KW-0862">Zinc</keyword>
<accession>A0ABQ7X5E3</accession>
<feature type="region of interest" description="Disordered" evidence="7">
    <location>
        <begin position="25"/>
        <end position="44"/>
    </location>
</feature>
<evidence type="ECO:0000313" key="9">
    <source>
        <dbReference type="EMBL" id="KAH0850361.1"/>
    </source>
</evidence>
<comment type="caution">
    <text evidence="9">The sequence shown here is derived from an EMBL/GenBank/DDBJ whole genome shotgun (WGS) entry which is preliminary data.</text>
</comment>
<feature type="region of interest" description="Disordered" evidence="7">
    <location>
        <begin position="190"/>
        <end position="222"/>
    </location>
</feature>
<protein>
    <recommendedName>
        <fullName evidence="2">RING-type E3 ubiquitin transferase</fullName>
        <ecNumber evidence="2">2.3.2.27</ecNumber>
    </recommendedName>
</protein>